<dbReference type="AlphaFoldDB" id="A0A6J4I789"/>
<dbReference type="Pfam" id="PF01479">
    <property type="entry name" value="S4"/>
    <property type="match status" value="1"/>
</dbReference>
<evidence type="ECO:0000259" key="7">
    <source>
        <dbReference type="SMART" id="SM00363"/>
    </source>
</evidence>
<organism evidence="8">
    <name type="scientific">uncultured Chloroflexia bacterium</name>
    <dbReference type="NCBI Taxonomy" id="1672391"/>
    <lineage>
        <taxon>Bacteria</taxon>
        <taxon>Bacillati</taxon>
        <taxon>Chloroflexota</taxon>
        <taxon>Chloroflexia</taxon>
        <taxon>environmental samples</taxon>
    </lineage>
</organism>
<comment type="catalytic activity">
    <reaction evidence="1 6">
        <text>a uridine in RNA = a pseudouridine in RNA</text>
        <dbReference type="Rhea" id="RHEA:48348"/>
        <dbReference type="Rhea" id="RHEA-COMP:12068"/>
        <dbReference type="Rhea" id="RHEA-COMP:12069"/>
        <dbReference type="ChEBI" id="CHEBI:65314"/>
        <dbReference type="ChEBI" id="CHEBI:65315"/>
    </reaction>
</comment>
<evidence type="ECO:0000256" key="4">
    <source>
        <dbReference type="PIRSR" id="PIRSR606225-1"/>
    </source>
</evidence>
<dbReference type="SUPFAM" id="SSF55174">
    <property type="entry name" value="Alpha-L RNA-binding motif"/>
    <property type="match status" value="1"/>
</dbReference>
<dbReference type="SUPFAM" id="SSF55120">
    <property type="entry name" value="Pseudouridine synthase"/>
    <property type="match status" value="1"/>
</dbReference>
<evidence type="ECO:0000256" key="5">
    <source>
        <dbReference type="PROSITE-ProRule" id="PRU00182"/>
    </source>
</evidence>
<dbReference type="PANTHER" id="PTHR21600:SF44">
    <property type="entry name" value="RIBOSOMAL LARGE SUBUNIT PSEUDOURIDINE SYNTHASE D"/>
    <property type="match status" value="1"/>
</dbReference>
<dbReference type="Gene3D" id="3.30.2350.10">
    <property type="entry name" value="Pseudouridine synthase"/>
    <property type="match status" value="1"/>
</dbReference>
<evidence type="ECO:0000313" key="8">
    <source>
        <dbReference type="EMBL" id="CAA9243083.1"/>
    </source>
</evidence>
<dbReference type="PROSITE" id="PS01129">
    <property type="entry name" value="PSI_RLU"/>
    <property type="match status" value="1"/>
</dbReference>
<keyword evidence="3 6" id="KW-0413">Isomerase</keyword>
<keyword evidence="5" id="KW-0694">RNA-binding</keyword>
<dbReference type="InterPro" id="IPR006225">
    <property type="entry name" value="PsdUridine_synth_RluC/D"/>
</dbReference>
<dbReference type="NCBIfam" id="TIGR00005">
    <property type="entry name" value="rluA_subfam"/>
    <property type="match status" value="1"/>
</dbReference>
<dbReference type="InterPro" id="IPR006145">
    <property type="entry name" value="PsdUridine_synth_RsuA/RluA"/>
</dbReference>
<sequence length="327" mass="36817">MTDVEPQRQEQRVTNEHAGERIDRFLALALPDLSRSYAQQLIDDGHVLVNGKSVKRSTAVQTDDLVTITLPVPQATDLVAEDIPLVVRYEDDDLLVVDKPAGMVVHPAPGHASGTLVNALLYHYPHMEIGGDLRPGIVHRIDRDTSGLLVVAKHDRAKAHLQAQQQARTMTKVYLALIQGSFREPQGTIEAPIDRHPTDRLRMAVVQNGRPSRTDYRELERLGAYSLVEARLHTGRTHQIRVHFAYKHHPVVGDQLYGPRRQTNPLGLGRQFLHAHRLGFERLDGTYIETISPLPPDLQAVLDRLQSQYGYATQPSATDEERPWWEA</sequence>
<dbReference type="Pfam" id="PF00849">
    <property type="entry name" value="PseudoU_synth_2"/>
    <property type="match status" value="1"/>
</dbReference>
<gene>
    <name evidence="8" type="ORF">AVDCRST_MAG93-1416</name>
</gene>
<dbReference type="CDD" id="cd02869">
    <property type="entry name" value="PseudoU_synth_RluA_like"/>
    <property type="match status" value="1"/>
</dbReference>
<evidence type="ECO:0000256" key="1">
    <source>
        <dbReference type="ARBA" id="ARBA00000073"/>
    </source>
</evidence>
<evidence type="ECO:0000256" key="6">
    <source>
        <dbReference type="RuleBase" id="RU362028"/>
    </source>
</evidence>
<comment type="function">
    <text evidence="6">Responsible for synthesis of pseudouridine from uracil.</text>
</comment>
<feature type="active site" evidence="4">
    <location>
        <position position="142"/>
    </location>
</feature>
<dbReference type="InterPro" id="IPR050188">
    <property type="entry name" value="RluA_PseudoU_synthase"/>
</dbReference>
<dbReference type="GO" id="GO:0120159">
    <property type="term" value="F:rRNA pseudouridine synthase activity"/>
    <property type="evidence" value="ECO:0007669"/>
    <property type="project" value="UniProtKB-ARBA"/>
</dbReference>
<dbReference type="InterPro" id="IPR002942">
    <property type="entry name" value="S4_RNA-bd"/>
</dbReference>
<dbReference type="InterPro" id="IPR020103">
    <property type="entry name" value="PsdUridine_synth_cat_dom_sf"/>
</dbReference>
<dbReference type="EMBL" id="CADCTR010000479">
    <property type="protein sequence ID" value="CAA9243083.1"/>
    <property type="molecule type" value="Genomic_DNA"/>
</dbReference>
<accession>A0A6J4I789</accession>
<dbReference type="GO" id="GO:0003723">
    <property type="term" value="F:RNA binding"/>
    <property type="evidence" value="ECO:0007669"/>
    <property type="project" value="UniProtKB-KW"/>
</dbReference>
<evidence type="ECO:0000256" key="2">
    <source>
        <dbReference type="ARBA" id="ARBA00010876"/>
    </source>
</evidence>
<dbReference type="PROSITE" id="PS50889">
    <property type="entry name" value="S4"/>
    <property type="match status" value="1"/>
</dbReference>
<dbReference type="SMART" id="SM00363">
    <property type="entry name" value="S4"/>
    <property type="match status" value="1"/>
</dbReference>
<protein>
    <recommendedName>
        <fullName evidence="6">Pseudouridine synthase</fullName>
        <ecNumber evidence="6">5.4.99.-</ecNumber>
    </recommendedName>
</protein>
<proteinExistence type="inferred from homology"/>
<dbReference type="InterPro" id="IPR006224">
    <property type="entry name" value="PsdUridine_synth_RluA-like_CS"/>
</dbReference>
<reference evidence="8" key="1">
    <citation type="submission" date="2020-02" db="EMBL/GenBank/DDBJ databases">
        <authorList>
            <person name="Meier V. D."/>
        </authorList>
    </citation>
    <scope>NUCLEOTIDE SEQUENCE</scope>
    <source>
        <strain evidence="8">AVDCRST_MAG93</strain>
    </source>
</reference>
<feature type="domain" description="RNA-binding S4" evidence="7">
    <location>
        <begin position="20"/>
        <end position="77"/>
    </location>
</feature>
<dbReference type="Gene3D" id="3.10.290.10">
    <property type="entry name" value="RNA-binding S4 domain"/>
    <property type="match status" value="1"/>
</dbReference>
<dbReference type="GO" id="GO:0000455">
    <property type="term" value="P:enzyme-directed rRNA pseudouridine synthesis"/>
    <property type="evidence" value="ECO:0007669"/>
    <property type="project" value="UniProtKB-ARBA"/>
</dbReference>
<dbReference type="InterPro" id="IPR036986">
    <property type="entry name" value="S4_RNA-bd_sf"/>
</dbReference>
<dbReference type="CDD" id="cd00165">
    <property type="entry name" value="S4"/>
    <property type="match status" value="1"/>
</dbReference>
<dbReference type="EC" id="5.4.99.-" evidence="6"/>
<name>A0A6J4I789_9CHLR</name>
<comment type="similarity">
    <text evidence="2 6">Belongs to the pseudouridine synthase RluA family.</text>
</comment>
<evidence type="ECO:0000256" key="3">
    <source>
        <dbReference type="ARBA" id="ARBA00023235"/>
    </source>
</evidence>
<dbReference type="PANTHER" id="PTHR21600">
    <property type="entry name" value="MITOCHONDRIAL RNA PSEUDOURIDINE SYNTHASE"/>
    <property type="match status" value="1"/>
</dbReference>